<dbReference type="InterPro" id="IPR046288">
    <property type="entry name" value="DUF6325"/>
</dbReference>
<dbReference type="Pfam" id="PF19850">
    <property type="entry name" value="DUF6325"/>
    <property type="match status" value="1"/>
</dbReference>
<organism evidence="1 2">
    <name type="scientific">Pseudonocardia hydrocarbonoxydans</name>
    <dbReference type="NCBI Taxonomy" id="76726"/>
    <lineage>
        <taxon>Bacteria</taxon>
        <taxon>Bacillati</taxon>
        <taxon>Actinomycetota</taxon>
        <taxon>Actinomycetes</taxon>
        <taxon>Pseudonocardiales</taxon>
        <taxon>Pseudonocardiaceae</taxon>
        <taxon>Pseudonocardia</taxon>
    </lineage>
</organism>
<dbReference type="EMBL" id="BJNG01000018">
    <property type="protein sequence ID" value="GEC20457.1"/>
    <property type="molecule type" value="Genomic_DNA"/>
</dbReference>
<gene>
    <name evidence="1" type="ORF">PHY01_27400</name>
</gene>
<dbReference type="Proteomes" id="UP000320338">
    <property type="component" value="Unassembled WGS sequence"/>
</dbReference>
<proteinExistence type="predicted"/>
<accession>A0A4Y3WNF9</accession>
<keyword evidence="2" id="KW-1185">Reference proteome</keyword>
<name>A0A4Y3WNF9_9PSEU</name>
<evidence type="ECO:0000313" key="1">
    <source>
        <dbReference type="EMBL" id="GEC20457.1"/>
    </source>
</evidence>
<dbReference type="RefSeq" id="WP_141278990.1">
    <property type="nucleotide sequence ID" value="NZ_BAAARZ010000023.1"/>
</dbReference>
<protein>
    <recommendedName>
        <fullName evidence="3">DUF1269 domain-containing family protein</fullName>
    </recommendedName>
</protein>
<evidence type="ECO:0008006" key="3">
    <source>
        <dbReference type="Google" id="ProtNLM"/>
    </source>
</evidence>
<sequence length="140" mass="14434">MTAGPVEWVAIVFDGPAVDPTVVPALAELVGSGTVRILDLLIVSKDTAGVVTSVELGELDAATLAAFDVLDGDVLELLGEQDVPVVGEEVPPGATALVVLWENVWATRFAQAVRAAGGTLLTHDRIPADVVEQAMAGVPR</sequence>
<dbReference type="AlphaFoldDB" id="A0A4Y3WNF9"/>
<dbReference type="OrthoDB" id="1779644at2"/>
<reference evidence="1 2" key="1">
    <citation type="submission" date="2019-06" db="EMBL/GenBank/DDBJ databases">
        <title>Whole genome shotgun sequence of Pseudonocardia hydrocarbonoxydans NBRC 14498.</title>
        <authorList>
            <person name="Hosoyama A."/>
            <person name="Uohara A."/>
            <person name="Ohji S."/>
            <person name="Ichikawa N."/>
        </authorList>
    </citation>
    <scope>NUCLEOTIDE SEQUENCE [LARGE SCALE GENOMIC DNA]</scope>
    <source>
        <strain evidence="1 2">NBRC 14498</strain>
    </source>
</reference>
<evidence type="ECO:0000313" key="2">
    <source>
        <dbReference type="Proteomes" id="UP000320338"/>
    </source>
</evidence>
<comment type="caution">
    <text evidence="1">The sequence shown here is derived from an EMBL/GenBank/DDBJ whole genome shotgun (WGS) entry which is preliminary data.</text>
</comment>